<dbReference type="Proteomes" id="UP000319627">
    <property type="component" value="Unassembled WGS sequence"/>
</dbReference>
<dbReference type="SUPFAM" id="SSF47781">
    <property type="entry name" value="RuvA domain 2-like"/>
    <property type="match status" value="1"/>
</dbReference>
<evidence type="ECO:0000259" key="3">
    <source>
        <dbReference type="Pfam" id="PF17782"/>
    </source>
</evidence>
<evidence type="ECO:0000313" key="5">
    <source>
        <dbReference type="Proteomes" id="UP000319627"/>
    </source>
</evidence>
<evidence type="ECO:0000259" key="2">
    <source>
        <dbReference type="Pfam" id="PF02481"/>
    </source>
</evidence>
<feature type="domain" description="DprA winged helix" evidence="3">
    <location>
        <begin position="312"/>
        <end position="359"/>
    </location>
</feature>
<dbReference type="PANTHER" id="PTHR43022">
    <property type="entry name" value="PROTEIN SMF"/>
    <property type="match status" value="1"/>
</dbReference>
<dbReference type="Gene3D" id="3.40.50.450">
    <property type="match status" value="1"/>
</dbReference>
<dbReference type="RefSeq" id="WP_144572954.1">
    <property type="nucleotide sequence ID" value="NZ_VLKG01000013.1"/>
</dbReference>
<organism evidence="4 5">
    <name type="scientific">Azomonas agilis</name>
    <dbReference type="NCBI Taxonomy" id="116849"/>
    <lineage>
        <taxon>Bacteria</taxon>
        <taxon>Pseudomonadati</taxon>
        <taxon>Pseudomonadota</taxon>
        <taxon>Gammaproteobacteria</taxon>
        <taxon>Pseudomonadales</taxon>
        <taxon>Pseudomonadaceae</taxon>
        <taxon>Azomonas</taxon>
    </lineage>
</organism>
<name>A0A562HZD2_9GAMM</name>
<dbReference type="PANTHER" id="PTHR43022:SF1">
    <property type="entry name" value="PROTEIN SMF"/>
    <property type="match status" value="1"/>
</dbReference>
<protein>
    <submittedName>
        <fullName evidence="4">DNA processing protein</fullName>
    </submittedName>
</protein>
<dbReference type="Pfam" id="PF17782">
    <property type="entry name" value="WHD_DprA"/>
    <property type="match status" value="1"/>
</dbReference>
<comment type="caution">
    <text evidence="4">The sequence shown here is derived from an EMBL/GenBank/DDBJ whole genome shotgun (WGS) entry which is preliminary data.</text>
</comment>
<evidence type="ECO:0000313" key="4">
    <source>
        <dbReference type="EMBL" id="TWH64129.1"/>
    </source>
</evidence>
<feature type="domain" description="Smf/DprA SLOG" evidence="2">
    <location>
        <begin position="84"/>
        <end position="293"/>
    </location>
</feature>
<dbReference type="GO" id="GO:0009294">
    <property type="term" value="P:DNA-mediated transformation"/>
    <property type="evidence" value="ECO:0007669"/>
    <property type="project" value="InterPro"/>
</dbReference>
<dbReference type="NCBIfam" id="TIGR00732">
    <property type="entry name" value="dprA"/>
    <property type="match status" value="1"/>
</dbReference>
<comment type="similarity">
    <text evidence="1">Belongs to the DprA/Smf family.</text>
</comment>
<keyword evidence="5" id="KW-1185">Reference proteome</keyword>
<dbReference type="InterPro" id="IPR041614">
    <property type="entry name" value="DprA_WH"/>
</dbReference>
<dbReference type="InterPro" id="IPR057666">
    <property type="entry name" value="DrpA_SLOG"/>
</dbReference>
<evidence type="ECO:0000256" key="1">
    <source>
        <dbReference type="ARBA" id="ARBA00006525"/>
    </source>
</evidence>
<dbReference type="Pfam" id="PF02481">
    <property type="entry name" value="DNA_processg_A"/>
    <property type="match status" value="1"/>
</dbReference>
<dbReference type="SUPFAM" id="SSF102405">
    <property type="entry name" value="MCP/YpsA-like"/>
    <property type="match status" value="1"/>
</dbReference>
<gene>
    <name evidence="4" type="ORF">LX59_02806</name>
</gene>
<dbReference type="AlphaFoldDB" id="A0A562HZD2"/>
<dbReference type="EMBL" id="VLKG01000013">
    <property type="protein sequence ID" value="TWH64129.1"/>
    <property type="molecule type" value="Genomic_DNA"/>
</dbReference>
<sequence length="367" mass="38995">MGNTAPTDEFAARLRLHLTPGIGPKRFQQLLEAFGSAQAAVQASRNEWRALGMPDRSLGASHCAEVSQGLEHCLAWLESPHRHILMRGDPEYPALLNEVVDAPPVLYLEGELKLLERPQIALVGSRHASHQGLSNAKAFAKELAAAGFVVTSGLALGIDGAAHQGALDVQGHTLAVLGTGLERLYPQRHQSLARQIVEQGGALLSELPLQTPPQASNFPRRNRLISGLSLGVLVVEASLASGSLITARLAAEQGREVFAIPGSIHHTGAKGCHQLIREGACLVESVADILDALRGWQCTTAPLVESSGPAMAHHPLLSPLLVTPLTAEALTQIVQQPLPQILAALTELELEGRVVCEAGLWTACMPR</sequence>
<dbReference type="InterPro" id="IPR003488">
    <property type="entry name" value="DprA"/>
</dbReference>
<dbReference type="Pfam" id="PF21102">
    <property type="entry name" value="DprA_N"/>
    <property type="match status" value="1"/>
</dbReference>
<dbReference type="OrthoDB" id="9785707at2"/>
<accession>A0A562HZD2</accession>
<reference evidence="4 5" key="1">
    <citation type="submission" date="2019-07" db="EMBL/GenBank/DDBJ databases">
        <title>Genomic Encyclopedia of Type Strains, Phase I: the one thousand microbial genomes (KMG-I) project.</title>
        <authorList>
            <person name="Kyrpides N."/>
        </authorList>
    </citation>
    <scope>NUCLEOTIDE SEQUENCE [LARGE SCALE GENOMIC DNA]</scope>
    <source>
        <strain evidence="4 5">DSM 375</strain>
    </source>
</reference>
<proteinExistence type="inferred from homology"/>
<dbReference type="InterPro" id="IPR010994">
    <property type="entry name" value="RuvA_2-like"/>
</dbReference>